<evidence type="ECO:0000313" key="4">
    <source>
        <dbReference type="EMBL" id="MBW4661280.1"/>
    </source>
</evidence>
<feature type="domain" description="Glycosyltransferase subfamily 4-like N-terminal" evidence="3">
    <location>
        <begin position="114"/>
        <end position="223"/>
    </location>
</feature>
<evidence type="ECO:0000256" key="1">
    <source>
        <dbReference type="ARBA" id="ARBA00022676"/>
    </source>
</evidence>
<dbReference type="PANTHER" id="PTHR12526:SF510">
    <property type="entry name" value="D-INOSITOL 3-PHOSPHATE GLYCOSYLTRANSFERASE"/>
    <property type="match status" value="1"/>
</dbReference>
<dbReference type="AlphaFoldDB" id="A0A951UPF9"/>
<name>A0A951UPF9_9CYAN</name>
<dbReference type="EMBL" id="JAHHHD010000033">
    <property type="protein sequence ID" value="MBW4661280.1"/>
    <property type="molecule type" value="Genomic_DNA"/>
</dbReference>
<dbReference type="PANTHER" id="PTHR12526">
    <property type="entry name" value="GLYCOSYLTRANSFERASE"/>
    <property type="match status" value="1"/>
</dbReference>
<dbReference type="EC" id="2.4.-.-" evidence="4"/>
<dbReference type="Gene3D" id="3.40.50.2000">
    <property type="entry name" value="Glycogen Phosphorylase B"/>
    <property type="match status" value="2"/>
</dbReference>
<sequence>MVFPSHASADLPSKTIAKAVRTGKFRVGREAPHPEFPQQTGDRYDSSHSRSLDLFLFLEIFEREGGIQSYVQELLHSYLVWSRLKNCSADIFLLRDQVGENPFQSEHLQFRYFKTRFSLLSRVRLAIALCLHLLYHRPQRVFCGHVHLAPLVWLLCKPLGIPYIVMTHGKEVWEPLPQLSQIALRQADQIWTVSRYSRDQAAASNRLDRAKIQLLPCPVDGDRFRLGDKSPALVEKYQLANATVILTVARLWSGDIYKGVDVTIRALPAIAQAFPNVKYLVIGRGDDQPRLAKLAIDLGMGDRVIFAGFVPTVDLADHYRLADAYVMPSQEGFGIVYLEAMACGIPVMSGDADGSADPLQDGKLGWHVPHRDPAAVAAACVEMLQAQEKGDRRGEGDWLRSQTLQHFGQAAFRQRLQHLLSF</sequence>
<dbReference type="GO" id="GO:0016757">
    <property type="term" value="F:glycosyltransferase activity"/>
    <property type="evidence" value="ECO:0007669"/>
    <property type="project" value="UniProtKB-KW"/>
</dbReference>
<evidence type="ECO:0000313" key="5">
    <source>
        <dbReference type="Proteomes" id="UP000757435"/>
    </source>
</evidence>
<comment type="caution">
    <text evidence="4">The sequence shown here is derived from an EMBL/GenBank/DDBJ whole genome shotgun (WGS) entry which is preliminary data.</text>
</comment>
<dbReference type="Pfam" id="PF13692">
    <property type="entry name" value="Glyco_trans_1_4"/>
    <property type="match status" value="1"/>
</dbReference>
<accession>A0A951UPF9</accession>
<dbReference type="InterPro" id="IPR028098">
    <property type="entry name" value="Glyco_trans_4-like_N"/>
</dbReference>
<dbReference type="Proteomes" id="UP000757435">
    <property type="component" value="Unassembled WGS sequence"/>
</dbReference>
<dbReference type="Pfam" id="PF13439">
    <property type="entry name" value="Glyco_transf_4"/>
    <property type="match status" value="1"/>
</dbReference>
<organism evidence="4 5">
    <name type="scientific">Drouetiella hepatica Uher 2000/2452</name>
    <dbReference type="NCBI Taxonomy" id="904376"/>
    <lineage>
        <taxon>Bacteria</taxon>
        <taxon>Bacillati</taxon>
        <taxon>Cyanobacteriota</taxon>
        <taxon>Cyanophyceae</taxon>
        <taxon>Oculatellales</taxon>
        <taxon>Oculatellaceae</taxon>
        <taxon>Drouetiella</taxon>
    </lineage>
</organism>
<proteinExistence type="predicted"/>
<dbReference type="SUPFAM" id="SSF53756">
    <property type="entry name" value="UDP-Glycosyltransferase/glycogen phosphorylase"/>
    <property type="match status" value="1"/>
</dbReference>
<gene>
    <name evidence="4" type="ORF">KME15_21615</name>
</gene>
<keyword evidence="1 4" id="KW-0328">Glycosyltransferase</keyword>
<keyword evidence="2 4" id="KW-0808">Transferase</keyword>
<protein>
    <submittedName>
        <fullName evidence="4">Glycosyltransferase</fullName>
        <ecNumber evidence="4">2.4.-.-</ecNumber>
    </submittedName>
</protein>
<reference evidence="4" key="2">
    <citation type="journal article" date="2022" name="Microbiol. Resour. Announc.">
        <title>Metagenome Sequencing to Explore Phylogenomics of Terrestrial Cyanobacteria.</title>
        <authorList>
            <person name="Ward R.D."/>
            <person name="Stajich J.E."/>
            <person name="Johansen J.R."/>
            <person name="Huntemann M."/>
            <person name="Clum A."/>
            <person name="Foster B."/>
            <person name="Foster B."/>
            <person name="Roux S."/>
            <person name="Palaniappan K."/>
            <person name="Varghese N."/>
            <person name="Mukherjee S."/>
            <person name="Reddy T.B.K."/>
            <person name="Daum C."/>
            <person name="Copeland A."/>
            <person name="Chen I.A."/>
            <person name="Ivanova N.N."/>
            <person name="Kyrpides N.C."/>
            <person name="Shapiro N."/>
            <person name="Eloe-Fadrosh E.A."/>
            <person name="Pietrasiak N."/>
        </authorList>
    </citation>
    <scope>NUCLEOTIDE SEQUENCE</scope>
    <source>
        <strain evidence="4">UHER 2000/2452</strain>
    </source>
</reference>
<evidence type="ECO:0000256" key="2">
    <source>
        <dbReference type="ARBA" id="ARBA00022679"/>
    </source>
</evidence>
<reference evidence="4" key="1">
    <citation type="submission" date="2021-05" db="EMBL/GenBank/DDBJ databases">
        <authorList>
            <person name="Pietrasiak N."/>
            <person name="Ward R."/>
            <person name="Stajich J.E."/>
            <person name="Kurbessoian T."/>
        </authorList>
    </citation>
    <scope>NUCLEOTIDE SEQUENCE</scope>
    <source>
        <strain evidence="4">UHER 2000/2452</strain>
    </source>
</reference>
<evidence type="ECO:0000259" key="3">
    <source>
        <dbReference type="Pfam" id="PF13439"/>
    </source>
</evidence>